<dbReference type="PRINTS" id="PR00368">
    <property type="entry name" value="FADPNR"/>
</dbReference>
<dbReference type="SUPFAM" id="SSF51905">
    <property type="entry name" value="FAD/NAD(P)-binding domain"/>
    <property type="match status" value="1"/>
</dbReference>
<evidence type="ECO:0000256" key="7">
    <source>
        <dbReference type="ARBA" id="ARBA00023284"/>
    </source>
</evidence>
<keyword evidence="3" id="KW-0285">Flavoprotein</keyword>
<protein>
    <submittedName>
        <fullName evidence="10">Oxidoreductase</fullName>
    </submittedName>
</protein>
<dbReference type="OrthoDB" id="9802028at2"/>
<evidence type="ECO:0000256" key="5">
    <source>
        <dbReference type="ARBA" id="ARBA00023002"/>
    </source>
</evidence>
<feature type="domain" description="Pyridine nucleotide-disulphide oxidoreductase dimerisation" evidence="8">
    <location>
        <begin position="329"/>
        <end position="426"/>
    </location>
</feature>
<keyword evidence="5" id="KW-0560">Oxidoreductase</keyword>
<dbReference type="KEGG" id="jeh:EJN90_11580"/>
<comment type="similarity">
    <text evidence="2">Belongs to the class-III pyridine nucleotide-disulfide oxidoreductase family.</text>
</comment>
<accession>A0A3Q9BMB4</accession>
<reference evidence="11" key="1">
    <citation type="submission" date="2018-12" db="EMBL/GenBank/DDBJ databases">
        <title>Complete genome sequencing of Jeotgalibaca sp. H21T32.</title>
        <authorList>
            <person name="Bae J.-W."/>
            <person name="Lee S.-Y."/>
        </authorList>
    </citation>
    <scope>NUCLEOTIDE SEQUENCE [LARGE SCALE GENOMIC DNA]</scope>
    <source>
        <strain evidence="11">H21T32</strain>
    </source>
</reference>
<dbReference type="PANTHER" id="PTHR43429">
    <property type="entry name" value="PYRIDINE NUCLEOTIDE-DISULFIDE OXIDOREDUCTASE DOMAIN-CONTAINING"/>
    <property type="match status" value="1"/>
</dbReference>
<keyword evidence="4" id="KW-0274">FAD</keyword>
<proteinExistence type="inferred from homology"/>
<evidence type="ECO:0000259" key="8">
    <source>
        <dbReference type="Pfam" id="PF02852"/>
    </source>
</evidence>
<evidence type="ECO:0000256" key="2">
    <source>
        <dbReference type="ARBA" id="ARBA00009130"/>
    </source>
</evidence>
<dbReference type="PANTHER" id="PTHR43429:SF1">
    <property type="entry name" value="NAD(P)H SULFUR OXIDOREDUCTASE (COA-DEPENDENT)"/>
    <property type="match status" value="1"/>
</dbReference>
<comment type="cofactor">
    <cofactor evidence="1">
        <name>FAD</name>
        <dbReference type="ChEBI" id="CHEBI:57692"/>
    </cofactor>
</comment>
<keyword evidence="6" id="KW-0558">Oxidation</keyword>
<dbReference type="Pfam" id="PF02852">
    <property type="entry name" value="Pyr_redox_dim"/>
    <property type="match status" value="1"/>
</dbReference>
<dbReference type="InterPro" id="IPR036188">
    <property type="entry name" value="FAD/NAD-bd_sf"/>
</dbReference>
<organism evidence="10 11">
    <name type="scientific">Jeotgalibaca ciconiae</name>
    <dbReference type="NCBI Taxonomy" id="2496265"/>
    <lineage>
        <taxon>Bacteria</taxon>
        <taxon>Bacillati</taxon>
        <taxon>Bacillota</taxon>
        <taxon>Bacilli</taxon>
        <taxon>Lactobacillales</taxon>
        <taxon>Carnobacteriaceae</taxon>
        <taxon>Jeotgalibaca</taxon>
    </lineage>
</organism>
<keyword evidence="11" id="KW-1185">Reference proteome</keyword>
<evidence type="ECO:0000256" key="6">
    <source>
        <dbReference type="ARBA" id="ARBA00023097"/>
    </source>
</evidence>
<evidence type="ECO:0000256" key="3">
    <source>
        <dbReference type="ARBA" id="ARBA00022630"/>
    </source>
</evidence>
<dbReference type="PRINTS" id="PR00411">
    <property type="entry name" value="PNDRDTASEI"/>
</dbReference>
<keyword evidence="7" id="KW-0676">Redox-active center</keyword>
<gene>
    <name evidence="10" type="ORF">EJN90_11580</name>
</gene>
<evidence type="ECO:0000313" key="11">
    <source>
        <dbReference type="Proteomes" id="UP000273326"/>
    </source>
</evidence>
<dbReference type="GO" id="GO:0016491">
    <property type="term" value="F:oxidoreductase activity"/>
    <property type="evidence" value="ECO:0007669"/>
    <property type="project" value="UniProtKB-KW"/>
</dbReference>
<dbReference type="SUPFAM" id="SSF55424">
    <property type="entry name" value="FAD/NAD-linked reductases, dimerisation (C-terminal) domain"/>
    <property type="match status" value="1"/>
</dbReference>
<dbReference type="Gene3D" id="3.50.50.60">
    <property type="entry name" value="FAD/NAD(P)-binding domain"/>
    <property type="match status" value="2"/>
</dbReference>
<name>A0A3Q9BMB4_9LACT</name>
<dbReference type="InterPro" id="IPR004099">
    <property type="entry name" value="Pyr_nucl-diS_OxRdtase_dimer"/>
</dbReference>
<dbReference type="Gene3D" id="3.30.390.30">
    <property type="match status" value="1"/>
</dbReference>
<dbReference type="Proteomes" id="UP000273326">
    <property type="component" value="Chromosome"/>
</dbReference>
<dbReference type="Pfam" id="PF07992">
    <property type="entry name" value="Pyr_redox_2"/>
    <property type="match status" value="1"/>
</dbReference>
<sequence>MKIIVVGTSHAGYEVVQTVLKEDPSAEIHLYERGTTASFLSCGIQSYLEGISPSLDSLHYANEQSYIDQGVHVHMNSDVVSLDPKGKTITVKTNDGEKEESYDKLFLSPGAVPVELSISGLDNEHVYYVRGREWADAIKERMKTAKKAVVVGSGYIGIEVAEAFTKAGIDTTVIDILDSILPSYLDKEFTNILTAHSEEKGLKIKTGECIQEIEATDGKASKVITDKGSYDVDTVIMAVGVRPNTEWLHGILELDARGFVKVDSHMKSSEEDIYVAGDATKVPFAPAVNDDKAIALASNARRQGIIAAQNMVGKNAEMKAVSGTSGLSLFDYHFACTGVKDIDANLLSAEVESTYYEEAIRPKFMGDEGNVMMKIHYEKDSHRIVGAQLMSKEDVTASINTISVAISAHWTLEDLAEADFFFQPGYNRPWNYLNVLAQQALGQTFGSDKQLF</sequence>
<evidence type="ECO:0000256" key="4">
    <source>
        <dbReference type="ARBA" id="ARBA00022827"/>
    </source>
</evidence>
<feature type="domain" description="FAD/NAD(P)-binding" evidence="9">
    <location>
        <begin position="1"/>
        <end position="304"/>
    </location>
</feature>
<dbReference type="EMBL" id="CP034465">
    <property type="protein sequence ID" value="AZP05228.1"/>
    <property type="molecule type" value="Genomic_DNA"/>
</dbReference>
<dbReference type="InterPro" id="IPR050260">
    <property type="entry name" value="FAD-bd_OxRdtase"/>
</dbReference>
<dbReference type="InterPro" id="IPR023753">
    <property type="entry name" value="FAD/NAD-binding_dom"/>
</dbReference>
<evidence type="ECO:0000256" key="1">
    <source>
        <dbReference type="ARBA" id="ARBA00001974"/>
    </source>
</evidence>
<dbReference type="InterPro" id="IPR016156">
    <property type="entry name" value="FAD/NAD-linked_Rdtase_dimer_sf"/>
</dbReference>
<dbReference type="RefSeq" id="WP_126111408.1">
    <property type="nucleotide sequence ID" value="NZ_CP034465.1"/>
</dbReference>
<evidence type="ECO:0000259" key="9">
    <source>
        <dbReference type="Pfam" id="PF07992"/>
    </source>
</evidence>
<evidence type="ECO:0000313" key="10">
    <source>
        <dbReference type="EMBL" id="AZP05228.1"/>
    </source>
</evidence>
<dbReference type="AlphaFoldDB" id="A0A3Q9BMB4"/>